<keyword evidence="2" id="KW-1185">Reference proteome</keyword>
<dbReference type="GO" id="GO:0047938">
    <property type="term" value="F:glucose-6-phosphate 1-epimerase activity"/>
    <property type="evidence" value="ECO:0007669"/>
    <property type="project" value="TreeGrafter"/>
</dbReference>
<reference evidence="1" key="1">
    <citation type="submission" date="2022-11" db="EMBL/GenBank/DDBJ databases">
        <authorList>
            <person name="Hyden B.L."/>
            <person name="Feng K."/>
            <person name="Yates T."/>
            <person name="Jawdy S."/>
            <person name="Smart L.B."/>
            <person name="Muchero W."/>
        </authorList>
    </citation>
    <scope>NUCLEOTIDE SEQUENCE</scope>
    <source>
        <tissue evidence="1">Shoot tip</tissue>
    </source>
</reference>
<dbReference type="InterPro" id="IPR014718">
    <property type="entry name" value="GH-type_carb-bd"/>
</dbReference>
<dbReference type="AlphaFoldDB" id="A0A9Q0QE19"/>
<accession>A0A9Q0QE19</accession>
<dbReference type="GO" id="GO:0005737">
    <property type="term" value="C:cytoplasm"/>
    <property type="evidence" value="ECO:0007669"/>
    <property type="project" value="TreeGrafter"/>
</dbReference>
<gene>
    <name evidence="1" type="ORF">OIU79_009775</name>
</gene>
<comment type="caution">
    <text evidence="1">The sequence shown here is derived from an EMBL/GenBank/DDBJ whole genome shotgun (WGS) entry which is preliminary data.</text>
</comment>
<dbReference type="SUPFAM" id="SSF74650">
    <property type="entry name" value="Galactose mutarotase-like"/>
    <property type="match status" value="1"/>
</dbReference>
<dbReference type="GO" id="GO:0030246">
    <property type="term" value="F:carbohydrate binding"/>
    <property type="evidence" value="ECO:0007669"/>
    <property type="project" value="InterPro"/>
</dbReference>
<sequence length="114" mass="12742">MSEETKYVELCKGINGLDKIILREVRGCSAEVYLFGGHVTSWKNEHGEELLFVSNKIAANITRRLYLSLPRLSVEVFQSAFLNSAILVLLNNMDLQGPGFGLLIMIPHHLASQI</sequence>
<reference evidence="1" key="2">
    <citation type="journal article" date="2023" name="Int. J. Mol. Sci.">
        <title>De Novo Assembly and Annotation of 11 Diverse Shrub Willow (Salix) Genomes Reveals Novel Gene Organization in Sex-Linked Regions.</title>
        <authorList>
            <person name="Hyden B."/>
            <person name="Feng K."/>
            <person name="Yates T.B."/>
            <person name="Jawdy S."/>
            <person name="Cereghino C."/>
            <person name="Smart L.B."/>
            <person name="Muchero W."/>
        </authorList>
    </citation>
    <scope>NUCLEOTIDE SEQUENCE</scope>
    <source>
        <tissue evidence="1">Shoot tip</tissue>
    </source>
</reference>
<dbReference type="EMBL" id="JAPFFK010000016">
    <property type="protein sequence ID" value="KAJ6704938.1"/>
    <property type="molecule type" value="Genomic_DNA"/>
</dbReference>
<dbReference type="GO" id="GO:0005975">
    <property type="term" value="P:carbohydrate metabolic process"/>
    <property type="evidence" value="ECO:0007669"/>
    <property type="project" value="InterPro"/>
</dbReference>
<dbReference type="Proteomes" id="UP001151532">
    <property type="component" value="Chromosome 3"/>
</dbReference>
<proteinExistence type="predicted"/>
<protein>
    <submittedName>
        <fullName evidence="1">GLUCOSE-6-PHOSPHATE 1-EPIMERASE</fullName>
    </submittedName>
</protein>
<evidence type="ECO:0000313" key="2">
    <source>
        <dbReference type="Proteomes" id="UP001151532"/>
    </source>
</evidence>
<dbReference type="Gene3D" id="2.70.98.10">
    <property type="match status" value="1"/>
</dbReference>
<dbReference type="PANTHER" id="PTHR11122">
    <property type="entry name" value="APOSPORY-ASSOCIATED PROTEIN C-RELATED"/>
    <property type="match status" value="1"/>
</dbReference>
<organism evidence="1 2">
    <name type="scientific">Salix purpurea</name>
    <name type="common">Purple osier willow</name>
    <dbReference type="NCBI Taxonomy" id="77065"/>
    <lineage>
        <taxon>Eukaryota</taxon>
        <taxon>Viridiplantae</taxon>
        <taxon>Streptophyta</taxon>
        <taxon>Embryophyta</taxon>
        <taxon>Tracheophyta</taxon>
        <taxon>Spermatophyta</taxon>
        <taxon>Magnoliopsida</taxon>
        <taxon>eudicotyledons</taxon>
        <taxon>Gunneridae</taxon>
        <taxon>Pentapetalae</taxon>
        <taxon>rosids</taxon>
        <taxon>fabids</taxon>
        <taxon>Malpighiales</taxon>
        <taxon>Salicaceae</taxon>
        <taxon>Saliceae</taxon>
        <taxon>Salix</taxon>
    </lineage>
</organism>
<dbReference type="OrthoDB" id="1659429at2759"/>
<dbReference type="PANTHER" id="PTHR11122:SF34">
    <property type="entry name" value="GLUCOSE-6-PHOSPHATE 1-EPIMERASE"/>
    <property type="match status" value="1"/>
</dbReference>
<name>A0A9Q0QE19_SALPP</name>
<evidence type="ECO:0000313" key="1">
    <source>
        <dbReference type="EMBL" id="KAJ6704938.1"/>
    </source>
</evidence>
<dbReference type="InterPro" id="IPR011013">
    <property type="entry name" value="Gal_mutarotase_sf_dom"/>
</dbReference>